<dbReference type="GO" id="GO:0005524">
    <property type="term" value="F:ATP binding"/>
    <property type="evidence" value="ECO:0007669"/>
    <property type="project" value="UniProtKB-UniRule"/>
</dbReference>
<evidence type="ECO:0000256" key="2">
    <source>
        <dbReference type="ARBA" id="ARBA00008226"/>
    </source>
</evidence>
<evidence type="ECO:0000256" key="13">
    <source>
        <dbReference type="HAMAP-Rule" id="MF_00252"/>
    </source>
</evidence>
<dbReference type="InterPro" id="IPR045864">
    <property type="entry name" value="aa-tRNA-synth_II/BPL/LPL"/>
</dbReference>
<dbReference type="GO" id="GO:0005829">
    <property type="term" value="C:cytosol"/>
    <property type="evidence" value="ECO:0007669"/>
    <property type="project" value="TreeGrafter"/>
</dbReference>
<evidence type="ECO:0000256" key="14">
    <source>
        <dbReference type="RuleBase" id="RU000336"/>
    </source>
</evidence>
<dbReference type="Pfam" id="PF00152">
    <property type="entry name" value="tRNA-synt_2"/>
    <property type="match status" value="1"/>
</dbReference>
<dbReference type="eggNOG" id="COG1190">
    <property type="taxonomic scope" value="Bacteria"/>
</dbReference>
<comment type="similarity">
    <text evidence="2 13">Belongs to the class-II aminoacyl-tRNA synthetase family.</text>
</comment>
<dbReference type="InterPro" id="IPR002313">
    <property type="entry name" value="Lys-tRNA-ligase_II"/>
</dbReference>
<dbReference type="PRINTS" id="PR00982">
    <property type="entry name" value="TRNASYNTHLYS"/>
</dbReference>
<keyword evidence="9 13" id="KW-0460">Magnesium</keyword>
<dbReference type="PANTHER" id="PTHR42918:SF15">
    <property type="entry name" value="LYSINE--TRNA LIGASE, CHLOROPLASTIC_MITOCHONDRIAL"/>
    <property type="match status" value="1"/>
</dbReference>
<evidence type="ECO:0000256" key="10">
    <source>
        <dbReference type="ARBA" id="ARBA00022917"/>
    </source>
</evidence>
<dbReference type="Pfam" id="PF01336">
    <property type="entry name" value="tRNA_anti-codon"/>
    <property type="match status" value="1"/>
</dbReference>
<evidence type="ECO:0000256" key="3">
    <source>
        <dbReference type="ARBA" id="ARBA00011738"/>
    </source>
</evidence>
<comment type="cofactor">
    <cofactor evidence="13 14">
        <name>Mg(2+)</name>
        <dbReference type="ChEBI" id="CHEBI:18420"/>
    </cofactor>
    <text evidence="13 14">Binds 3 Mg(2+) ions per subunit.</text>
</comment>
<evidence type="ECO:0000256" key="8">
    <source>
        <dbReference type="ARBA" id="ARBA00022840"/>
    </source>
</evidence>
<feature type="binding site" evidence="13">
    <location>
        <position position="404"/>
    </location>
    <ligand>
        <name>Mg(2+)</name>
        <dbReference type="ChEBI" id="CHEBI:18420"/>
        <label>1</label>
    </ligand>
</feature>
<dbReference type="InterPro" id="IPR004365">
    <property type="entry name" value="NA-bd_OB_tRNA"/>
</dbReference>
<keyword evidence="8 13" id="KW-0067">ATP-binding</keyword>
<comment type="subunit">
    <text evidence="3 13">Homodimer.</text>
</comment>
<organism evidence="16 17">
    <name type="scientific">Viridibacillus arenosi FSL R5-213</name>
    <dbReference type="NCBI Taxonomy" id="1227360"/>
    <lineage>
        <taxon>Bacteria</taxon>
        <taxon>Bacillati</taxon>
        <taxon>Bacillota</taxon>
        <taxon>Bacilli</taxon>
        <taxon>Bacillales</taxon>
        <taxon>Caryophanaceae</taxon>
        <taxon>Viridibacillus</taxon>
    </lineage>
</organism>
<keyword evidence="10 13" id="KW-0648">Protein biosynthesis</keyword>
<dbReference type="InterPro" id="IPR006195">
    <property type="entry name" value="aa-tRNA-synth_II"/>
</dbReference>
<dbReference type="PATRIC" id="fig|1227360.4.peg.381"/>
<gene>
    <name evidence="13" type="primary">lysS</name>
    <name evidence="16" type="ORF">C176_01915</name>
</gene>
<evidence type="ECO:0000256" key="12">
    <source>
        <dbReference type="ARBA" id="ARBA00048573"/>
    </source>
</evidence>
<sequence>MSEELNDQILVRRQKMASIRENGLDPFGARFERTHLSNEIKEQYVDFTKEQLEEDLHEVVIAGRIMTKRGKGKAGFAHIQDLGGQVQIYVRKDAIGEEAYELFKQADLGDIVGIRGNVFRTQVGELSVKALEFTFLTKSLRPMPEKFHGLKDVEQRYRQRYLDLMTSEESKQTFITRSKIIQAIRRYLDGNGYLEVETPMLHTIAGGAAARPFITHHNSLDMELYMRIAIELHLKRLIVGGLEKVYEIGRVFRNEGMSTRHNPEFTMIELYEAYADYRDIMALTENLISHVAQEVLGTTDVQYGDDVISLAPGWTRLHMVDAVKEATGVDFWTPMSKEEARAHAKEHGVEIKDSMEVGHIINEFFEQKIEETLVQPTFIYGHPVEISPLAKKNPEDERFTDRFELFIVRREHANAFTELNDPIDQRERFEAQLAEKEAGNDEAHEMDDDFIEALEYGMPPTGGLGIGIDRLIMLLTNSQTIRDVLLFPTMRPRD</sequence>
<evidence type="ECO:0000259" key="15">
    <source>
        <dbReference type="PROSITE" id="PS50862"/>
    </source>
</evidence>
<comment type="catalytic activity">
    <reaction evidence="12 13 14">
        <text>tRNA(Lys) + L-lysine + ATP = L-lysyl-tRNA(Lys) + AMP + diphosphate</text>
        <dbReference type="Rhea" id="RHEA:20792"/>
        <dbReference type="Rhea" id="RHEA-COMP:9696"/>
        <dbReference type="Rhea" id="RHEA-COMP:9697"/>
        <dbReference type="ChEBI" id="CHEBI:30616"/>
        <dbReference type="ChEBI" id="CHEBI:32551"/>
        <dbReference type="ChEBI" id="CHEBI:33019"/>
        <dbReference type="ChEBI" id="CHEBI:78442"/>
        <dbReference type="ChEBI" id="CHEBI:78529"/>
        <dbReference type="ChEBI" id="CHEBI:456215"/>
        <dbReference type="EC" id="6.1.1.6"/>
    </reaction>
</comment>
<reference evidence="16 17" key="1">
    <citation type="journal article" date="2014" name="BMC Genomics">
        <title>Genomic comparison of sporeforming bacilli isolated from milk.</title>
        <authorList>
            <person name="Moreno Switt A.I."/>
            <person name="Andrus A.D."/>
            <person name="Ranieri M.L."/>
            <person name="Orsi R.H."/>
            <person name="Ivy R."/>
            <person name="den Bakker H.C."/>
            <person name="Martin N.H."/>
            <person name="Wiedmann M."/>
            <person name="Boor K.J."/>
        </authorList>
    </citation>
    <scope>NUCLEOTIDE SEQUENCE [LARGE SCALE GENOMIC DNA]</scope>
    <source>
        <strain evidence="16 17">FSL R5-213</strain>
    </source>
</reference>
<dbReference type="HAMAP" id="MF_00252">
    <property type="entry name" value="Lys_tRNA_synth_class2"/>
    <property type="match status" value="1"/>
</dbReference>
<keyword evidence="6 13" id="KW-0479">Metal-binding</keyword>
<dbReference type="EMBL" id="ASQA01000004">
    <property type="protein sequence ID" value="ETT88361.1"/>
    <property type="molecule type" value="Genomic_DNA"/>
</dbReference>
<protein>
    <recommendedName>
        <fullName evidence="13">Lysine--tRNA ligase</fullName>
        <ecNumber evidence="13">6.1.1.6</ecNumber>
    </recommendedName>
    <alternativeName>
        <fullName evidence="13">Lysyl-tRNA synthetase</fullName>
        <shortName evidence="13">LysRS</shortName>
    </alternativeName>
</protein>
<keyword evidence="5 13" id="KW-0436">Ligase</keyword>
<evidence type="ECO:0000313" key="16">
    <source>
        <dbReference type="EMBL" id="ETT88361.1"/>
    </source>
</evidence>
<dbReference type="GO" id="GO:0000287">
    <property type="term" value="F:magnesium ion binding"/>
    <property type="evidence" value="ECO:0007669"/>
    <property type="project" value="UniProtKB-UniRule"/>
</dbReference>
<dbReference type="NCBIfam" id="TIGR00499">
    <property type="entry name" value="lysS_bact"/>
    <property type="match status" value="1"/>
</dbReference>
<dbReference type="GO" id="GO:0004824">
    <property type="term" value="F:lysine-tRNA ligase activity"/>
    <property type="evidence" value="ECO:0007669"/>
    <property type="project" value="UniProtKB-UniRule"/>
</dbReference>
<dbReference type="GO" id="GO:0016740">
    <property type="term" value="F:transferase activity"/>
    <property type="evidence" value="ECO:0007669"/>
    <property type="project" value="UniProtKB-ARBA"/>
</dbReference>
<evidence type="ECO:0000313" key="17">
    <source>
        <dbReference type="Proteomes" id="UP000019062"/>
    </source>
</evidence>
<dbReference type="SUPFAM" id="SSF55681">
    <property type="entry name" value="Class II aaRS and biotin synthetases"/>
    <property type="match status" value="1"/>
</dbReference>
<dbReference type="GO" id="GO:0006430">
    <property type="term" value="P:lysyl-tRNA aminoacylation"/>
    <property type="evidence" value="ECO:0007669"/>
    <property type="project" value="UniProtKB-UniRule"/>
</dbReference>
<dbReference type="PROSITE" id="PS50862">
    <property type="entry name" value="AA_TRNA_LIGASE_II"/>
    <property type="match status" value="1"/>
</dbReference>
<dbReference type="PANTHER" id="PTHR42918">
    <property type="entry name" value="LYSYL-TRNA SYNTHETASE"/>
    <property type="match status" value="1"/>
</dbReference>
<name>W4F8A9_9BACL</name>
<dbReference type="Proteomes" id="UP000019062">
    <property type="component" value="Unassembled WGS sequence"/>
</dbReference>
<dbReference type="InterPro" id="IPR034762">
    <property type="entry name" value="Lys-tRNA-ligase_II_bac/euk"/>
</dbReference>
<dbReference type="RefSeq" id="WP_038179314.1">
    <property type="nucleotide sequence ID" value="NZ_ASQA01000004.1"/>
</dbReference>
<dbReference type="CDD" id="cd00775">
    <property type="entry name" value="LysRS_core"/>
    <property type="match status" value="1"/>
</dbReference>
<feature type="binding site" evidence="13">
    <location>
        <position position="411"/>
    </location>
    <ligand>
        <name>Mg(2+)</name>
        <dbReference type="ChEBI" id="CHEBI:18420"/>
        <label>1</label>
    </ligand>
</feature>
<dbReference type="Gene3D" id="3.30.930.10">
    <property type="entry name" value="Bira Bifunctional Protein, Domain 2"/>
    <property type="match status" value="1"/>
</dbReference>
<accession>W4F8A9</accession>
<keyword evidence="17" id="KW-1185">Reference proteome</keyword>
<dbReference type="Gene3D" id="2.40.50.140">
    <property type="entry name" value="Nucleic acid-binding proteins"/>
    <property type="match status" value="1"/>
</dbReference>
<dbReference type="CDD" id="cd04322">
    <property type="entry name" value="LysRS_N"/>
    <property type="match status" value="1"/>
</dbReference>
<dbReference type="InterPro" id="IPR018149">
    <property type="entry name" value="Lys-tRNA-synth_II_C"/>
</dbReference>
<keyword evidence="4 13" id="KW-0963">Cytoplasm</keyword>
<dbReference type="AlphaFoldDB" id="W4F8A9"/>
<dbReference type="FunFam" id="2.40.50.140:FF:000024">
    <property type="entry name" value="Lysine--tRNA ligase"/>
    <property type="match status" value="1"/>
</dbReference>
<evidence type="ECO:0000256" key="11">
    <source>
        <dbReference type="ARBA" id="ARBA00023146"/>
    </source>
</evidence>
<dbReference type="InterPro" id="IPR012340">
    <property type="entry name" value="NA-bd_OB-fold"/>
</dbReference>
<evidence type="ECO:0000256" key="7">
    <source>
        <dbReference type="ARBA" id="ARBA00022741"/>
    </source>
</evidence>
<dbReference type="GO" id="GO:0140096">
    <property type="term" value="F:catalytic activity, acting on a protein"/>
    <property type="evidence" value="ECO:0007669"/>
    <property type="project" value="UniProtKB-ARBA"/>
</dbReference>
<feature type="domain" description="Aminoacyl-transfer RNA synthetases class-II family profile" evidence="15">
    <location>
        <begin position="177"/>
        <end position="492"/>
    </location>
</feature>
<evidence type="ECO:0000256" key="6">
    <source>
        <dbReference type="ARBA" id="ARBA00022723"/>
    </source>
</evidence>
<dbReference type="SUPFAM" id="SSF50249">
    <property type="entry name" value="Nucleic acid-binding proteins"/>
    <property type="match status" value="1"/>
</dbReference>
<dbReference type="InterPro" id="IPR004364">
    <property type="entry name" value="Aa-tRNA-synt_II"/>
</dbReference>
<evidence type="ECO:0000256" key="9">
    <source>
        <dbReference type="ARBA" id="ARBA00022842"/>
    </source>
</evidence>
<keyword evidence="7 13" id="KW-0547">Nucleotide-binding</keyword>
<dbReference type="GO" id="GO:0000049">
    <property type="term" value="F:tRNA binding"/>
    <property type="evidence" value="ECO:0007669"/>
    <property type="project" value="TreeGrafter"/>
</dbReference>
<comment type="caution">
    <text evidence="16">The sequence shown here is derived from an EMBL/GenBank/DDBJ whole genome shotgun (WGS) entry which is preliminary data.</text>
</comment>
<evidence type="ECO:0000256" key="1">
    <source>
        <dbReference type="ARBA" id="ARBA00004496"/>
    </source>
</evidence>
<dbReference type="NCBIfam" id="NF001756">
    <property type="entry name" value="PRK00484.1"/>
    <property type="match status" value="1"/>
</dbReference>
<proteinExistence type="inferred from homology"/>
<evidence type="ECO:0000256" key="4">
    <source>
        <dbReference type="ARBA" id="ARBA00022490"/>
    </source>
</evidence>
<dbReference type="FunFam" id="3.30.930.10:FF:000001">
    <property type="entry name" value="Lysine--tRNA ligase"/>
    <property type="match status" value="1"/>
</dbReference>
<dbReference type="InterPro" id="IPR044136">
    <property type="entry name" value="Lys-tRNA-ligase_II_N"/>
</dbReference>
<comment type="subcellular location">
    <subcellularLocation>
        <location evidence="1 13">Cytoplasm</location>
    </subcellularLocation>
</comment>
<dbReference type="PIRSF" id="PIRSF039101">
    <property type="entry name" value="LysRS2"/>
    <property type="match status" value="1"/>
</dbReference>
<keyword evidence="11 13" id="KW-0030">Aminoacyl-tRNA synthetase</keyword>
<evidence type="ECO:0000256" key="5">
    <source>
        <dbReference type="ARBA" id="ARBA00022598"/>
    </source>
</evidence>
<dbReference type="EC" id="6.1.1.6" evidence="13"/>
<feature type="binding site" evidence="13">
    <location>
        <position position="411"/>
    </location>
    <ligand>
        <name>Mg(2+)</name>
        <dbReference type="ChEBI" id="CHEBI:18420"/>
        <label>2</label>
    </ligand>
</feature>